<dbReference type="EMBL" id="ARYM01000011">
    <property type="protein sequence ID" value="KCZ98358.1"/>
    <property type="molecule type" value="Genomic_DNA"/>
</dbReference>
<evidence type="ECO:0000256" key="3">
    <source>
        <dbReference type="ARBA" id="ARBA00022679"/>
    </source>
</evidence>
<feature type="region of interest" description="Disordered" evidence="8">
    <location>
        <begin position="1"/>
        <end position="23"/>
    </location>
</feature>
<dbReference type="PANTHER" id="PTHR11061">
    <property type="entry name" value="RNA M5U METHYLTRANSFERASE"/>
    <property type="match status" value="1"/>
</dbReference>
<protein>
    <submittedName>
        <fullName evidence="9">Putative 23S rRNA (Uracil-5-)-methyltransferase RumA</fullName>
    </submittedName>
</protein>
<dbReference type="SUPFAM" id="SSF50249">
    <property type="entry name" value="Nucleic acid-binding proteins"/>
    <property type="match status" value="1"/>
</dbReference>
<feature type="active site" description="Nucleophile" evidence="6">
    <location>
        <position position="371"/>
    </location>
</feature>
<dbReference type="Gene3D" id="2.40.50.1070">
    <property type="match status" value="1"/>
</dbReference>
<dbReference type="SUPFAM" id="SSF53335">
    <property type="entry name" value="S-adenosyl-L-methionine-dependent methyltransferases"/>
    <property type="match status" value="1"/>
</dbReference>
<evidence type="ECO:0000256" key="2">
    <source>
        <dbReference type="ARBA" id="ARBA00022603"/>
    </source>
</evidence>
<evidence type="ECO:0000313" key="9">
    <source>
        <dbReference type="EMBL" id="KCZ98358.1"/>
    </source>
</evidence>
<dbReference type="InterPro" id="IPR029063">
    <property type="entry name" value="SAM-dependent_MTases_sf"/>
</dbReference>
<dbReference type="InterPro" id="IPR012340">
    <property type="entry name" value="NA-bd_OB-fold"/>
</dbReference>
<keyword evidence="10" id="KW-1185">Reference proteome</keyword>
<dbReference type="GO" id="GO:0070041">
    <property type="term" value="F:rRNA (uridine-C5-)-methyltransferase activity"/>
    <property type="evidence" value="ECO:0007669"/>
    <property type="project" value="TreeGrafter"/>
</dbReference>
<evidence type="ECO:0000256" key="5">
    <source>
        <dbReference type="ARBA" id="ARBA00023014"/>
    </source>
</evidence>
<name>A0A062V893_9PROT</name>
<feature type="binding site" evidence="6">
    <location>
        <position position="297"/>
    </location>
    <ligand>
        <name>S-adenosyl-L-methionine</name>
        <dbReference type="ChEBI" id="CHEBI:59789"/>
    </ligand>
</feature>
<dbReference type="PROSITE" id="PS51687">
    <property type="entry name" value="SAM_MT_RNA_M5U"/>
    <property type="match status" value="1"/>
</dbReference>
<comment type="similarity">
    <text evidence="6">Belongs to the class I-like SAM-binding methyltransferase superfamily. RNA M5U methyltransferase family.</text>
</comment>
<evidence type="ECO:0000313" key="10">
    <source>
        <dbReference type="Proteomes" id="UP000027100"/>
    </source>
</evidence>
<dbReference type="InterPro" id="IPR010280">
    <property type="entry name" value="U5_MeTrfase_fam"/>
</dbReference>
<dbReference type="Gene3D" id="3.40.50.150">
    <property type="entry name" value="Vaccinia Virus protein VP39"/>
    <property type="match status" value="1"/>
</dbReference>
<dbReference type="PANTHER" id="PTHR11061:SF49">
    <property type="entry name" value="23S RRNA (URACIL(1939)-C(5))-METHYLTRANSFERASE RLMD"/>
    <property type="match status" value="1"/>
</dbReference>
<proteinExistence type="inferred from homology"/>
<feature type="binding site" evidence="6">
    <location>
        <position position="345"/>
    </location>
    <ligand>
        <name>S-adenosyl-L-methionine</name>
        <dbReference type="ChEBI" id="CHEBI:59789"/>
    </ligand>
</feature>
<keyword evidence="4 6" id="KW-0949">S-adenosyl-L-methionine</keyword>
<sequence length="414" mass="43951">MSASPARTLTIDHAGAQGDGRAREQERWVSVPFTLPGESVEVSGEGDRLKLERILTPSPERIAPACRHFTRCGGCTLQHMAPAPYAAFKRDLMIRSLKARGLEAEVADTWVTPPASRRRAAFAARKSGKAVILGFHGRKSHDLIALEECPVLRPPIVAAIPKLKDILALLFTGKEELSVLVTDTATGLDLHITGISKEAKPLARAEASSAALRAGFARVSLEGADVLTERAPRLPVGAASLLPPPGGFLQASAEAEAEMARLVLDHIKGAKRSADLFSGCGTFALRLAEHMPVYAAESGRAAIDALRAGASAAPGLHPVTAEVRDLFRNPVSAPEFARFDALVLDPARAGAAAQSAEIAKSAVPRVAYVSCDPATLARDLRTLADGGYRLLRVHPIDQFLWSAHVEAVALLEKP</sequence>
<dbReference type="Proteomes" id="UP000027100">
    <property type="component" value="Unassembled WGS sequence"/>
</dbReference>
<organism evidence="9 10">
    <name type="scientific">Hyphomonas polymorpha PS728</name>
    <dbReference type="NCBI Taxonomy" id="1280954"/>
    <lineage>
        <taxon>Bacteria</taxon>
        <taxon>Pseudomonadati</taxon>
        <taxon>Pseudomonadota</taxon>
        <taxon>Alphaproteobacteria</taxon>
        <taxon>Hyphomonadales</taxon>
        <taxon>Hyphomonadaceae</taxon>
        <taxon>Hyphomonas</taxon>
    </lineage>
</organism>
<comment type="caution">
    <text evidence="9">The sequence shown here is derived from an EMBL/GenBank/DDBJ whole genome shotgun (WGS) entry which is preliminary data.</text>
</comment>
<dbReference type="Pfam" id="PF05958">
    <property type="entry name" value="tRNA_U5-meth_tr"/>
    <property type="match status" value="1"/>
</dbReference>
<dbReference type="Gene3D" id="2.40.50.140">
    <property type="entry name" value="Nucleic acid-binding proteins"/>
    <property type="match status" value="1"/>
</dbReference>
<feature type="binding site" evidence="6">
    <location>
        <position position="277"/>
    </location>
    <ligand>
        <name>S-adenosyl-L-methionine</name>
        <dbReference type="ChEBI" id="CHEBI:59789"/>
    </ligand>
</feature>
<keyword evidence="3 6" id="KW-0808">Transferase</keyword>
<feature type="active site" evidence="7">
    <location>
        <position position="371"/>
    </location>
</feature>
<keyword evidence="1" id="KW-0408">Iron</keyword>
<dbReference type="CDD" id="cd02440">
    <property type="entry name" value="AdoMet_MTases"/>
    <property type="match status" value="1"/>
</dbReference>
<dbReference type="RefSeq" id="WP_035598241.1">
    <property type="nucleotide sequence ID" value="NZ_ARYM01000011.1"/>
</dbReference>
<gene>
    <name evidence="9" type="ORF">HPO_10652</name>
</gene>
<dbReference type="PROSITE" id="PS01230">
    <property type="entry name" value="TRMA_1"/>
    <property type="match status" value="1"/>
</dbReference>
<evidence type="ECO:0000256" key="7">
    <source>
        <dbReference type="PROSITE-ProRule" id="PRU10015"/>
    </source>
</evidence>
<evidence type="ECO:0000256" key="8">
    <source>
        <dbReference type="SAM" id="MobiDB-lite"/>
    </source>
</evidence>
<dbReference type="eggNOG" id="COG2265">
    <property type="taxonomic scope" value="Bacteria"/>
</dbReference>
<dbReference type="PATRIC" id="fig|1280954.3.peg.2158"/>
<dbReference type="GO" id="GO:0070475">
    <property type="term" value="P:rRNA base methylation"/>
    <property type="evidence" value="ECO:0007669"/>
    <property type="project" value="TreeGrafter"/>
</dbReference>
<reference evidence="9 10" key="1">
    <citation type="journal article" date="2014" name="Antonie Van Leeuwenhoek">
        <title>Hyphomonas beringensis sp. nov. and Hyphomonas chukchiensis sp. nov., isolated from surface seawater of the Bering Sea and Chukchi Sea.</title>
        <authorList>
            <person name="Li C."/>
            <person name="Lai Q."/>
            <person name="Li G."/>
            <person name="Dong C."/>
            <person name="Wang J."/>
            <person name="Liao Y."/>
            <person name="Shao Z."/>
        </authorList>
    </citation>
    <scope>NUCLEOTIDE SEQUENCE [LARGE SCALE GENOMIC DNA]</scope>
    <source>
        <strain evidence="9 10">PS728</strain>
    </source>
</reference>
<dbReference type="STRING" id="1280954.HPO_10652"/>
<evidence type="ECO:0000256" key="1">
    <source>
        <dbReference type="ARBA" id="ARBA00022485"/>
    </source>
</evidence>
<keyword evidence="1" id="KW-0479">Metal-binding</keyword>
<keyword evidence="1" id="KW-0004">4Fe-4S</keyword>
<evidence type="ECO:0000256" key="6">
    <source>
        <dbReference type="PROSITE-ProRule" id="PRU01024"/>
    </source>
</evidence>
<dbReference type="OrthoDB" id="9804590at2"/>
<feature type="binding site" evidence="6">
    <location>
        <position position="250"/>
    </location>
    <ligand>
        <name>S-adenosyl-L-methionine</name>
        <dbReference type="ChEBI" id="CHEBI:59789"/>
    </ligand>
</feature>
<evidence type="ECO:0000256" key="4">
    <source>
        <dbReference type="ARBA" id="ARBA00022691"/>
    </source>
</evidence>
<keyword evidence="2 6" id="KW-0489">Methyltransferase</keyword>
<keyword evidence="5" id="KW-0411">Iron-sulfur</keyword>
<dbReference type="AlphaFoldDB" id="A0A062V893"/>
<dbReference type="InterPro" id="IPR030390">
    <property type="entry name" value="MeTrfase_TrmA_AS"/>
</dbReference>
<accession>A0A062V893</accession>
<dbReference type="GO" id="GO:0051539">
    <property type="term" value="F:4 iron, 4 sulfur cluster binding"/>
    <property type="evidence" value="ECO:0007669"/>
    <property type="project" value="UniProtKB-KW"/>
</dbReference>